<comment type="caution">
    <text evidence="1">The sequence shown here is derived from an EMBL/GenBank/DDBJ whole genome shotgun (WGS) entry which is preliminary data.</text>
</comment>
<evidence type="ECO:0008006" key="3">
    <source>
        <dbReference type="Google" id="ProtNLM"/>
    </source>
</evidence>
<name>A0AA90UDB3_9BACT</name>
<accession>A0AA90UDB3</accession>
<sequence length="934" mass="104962">MRRFHIYIGFIVWLLTSLFAVSCTDELEGNGYTLNSSSNLHVLVPTVLSANGDALSGSSSEVPTYNATVDECQINDLRLYAFPVNNNNGKLVAENLPAPLASMMLEPNVANYQLTIEPGTYHIYVVANMSDVLKGKNITTEGELKEQVLGYTPNQTPGLPISTNIPMIYEPKDINGKTTETEIKATDKSATVIANLKFTCVKVKLNLIFDPAEATVFSGKSFSIKNILAQQLTPKTSLCWDGKFSQSEVSKEYAEGFESNQYDAANNKNGLYYQGDAWERNDANANINDKDVITLNEGAKGSANPTNATAKWLFQGTYYLPERYIANASQQSRLAIKGSIDESIDNKYIIPLGHKQNESSTTPTFPRGTYYEIIGNIKSLGNITLDGKTFIKPWEPMSIDADFSHTTLWLDKTRAKLTSLTNDSIFYKTNAAAVKFGCDKKIRVDGKDKDFIIAAKTYNDRIIFTINPAIPYTAYSATEKEGKAKIWVKANNLIKYLDVEYNIQPLFEVDPLETTIFYEAGAETNTKKFTWVTNLGGIVIDKYKSTVGSSNITIKLENSDTDAKGTISVKAENNPTTTVEHYFKAYSKEPVDGKYIERTIKVVVKPPFGDYYIYFRAINDRTYNAAKYDYTLDENVNVSGGNYNWNDGWSQDKGSNAINVNHHNLYMYYQYGESNGTDNIPKENVWYFTGYYTNPGGNGPAGRNSRMTGAANNPGWYYYKIPKDAKGHNNHNKADREIKPGETLMIFYSYNNDGPEYHRCPHHMEPGIPLFNYEDHEGWILYDPTSDPTYRIFDERPEVENVTYTVYSPYEIKRWSCNFGISNNELTGQWTLYDEVGSRTESNGSMTFSEETIGGKKWYVTKIKLKAVKGYHEKIILIQNNSGDTNESKVLFGGRSYEKYGDTGWIERKGGTIVAWHPGVPNSGDWTDDNGNKQ</sequence>
<organism evidence="1 2">
    <name type="scientific">Segatella copri</name>
    <dbReference type="NCBI Taxonomy" id="165179"/>
    <lineage>
        <taxon>Bacteria</taxon>
        <taxon>Pseudomonadati</taxon>
        <taxon>Bacteroidota</taxon>
        <taxon>Bacteroidia</taxon>
        <taxon>Bacteroidales</taxon>
        <taxon>Prevotellaceae</taxon>
        <taxon>Segatella</taxon>
    </lineage>
</organism>
<evidence type="ECO:0000313" key="2">
    <source>
        <dbReference type="Proteomes" id="UP000442105"/>
    </source>
</evidence>
<evidence type="ECO:0000313" key="1">
    <source>
        <dbReference type="EMBL" id="MQN11818.1"/>
    </source>
</evidence>
<dbReference type="RefSeq" id="WP_153127909.1">
    <property type="nucleotide sequence ID" value="NZ_VZCW01000061.1"/>
</dbReference>
<proteinExistence type="predicted"/>
<dbReference type="Proteomes" id="UP000442105">
    <property type="component" value="Unassembled WGS sequence"/>
</dbReference>
<protein>
    <recommendedName>
        <fullName evidence="3">Major fimbrial subunit protein N-terminal domain-containing protein</fullName>
    </recommendedName>
</protein>
<reference evidence="2" key="1">
    <citation type="submission" date="2019-09" db="EMBL/GenBank/DDBJ databases">
        <title>Distinct polysaccharide growth profiles of human intestinal Prevotella copri isolates.</title>
        <authorList>
            <person name="Fehlner-Peach H."/>
            <person name="Magnabosco C."/>
            <person name="Raghavan V."/>
            <person name="Scher J.U."/>
            <person name="Tett A."/>
            <person name="Cox L.M."/>
            <person name="Gottsegen C."/>
            <person name="Watters A."/>
            <person name="Wiltshire- Gordon J.D."/>
            <person name="Segata N."/>
            <person name="Bonneau R."/>
            <person name="Littman D.R."/>
        </authorList>
    </citation>
    <scope>NUCLEOTIDE SEQUENCE [LARGE SCALE GENOMIC DNA]</scope>
    <source>
        <strain evidence="2">iAQ1179</strain>
    </source>
</reference>
<dbReference type="EMBL" id="VZCW01000061">
    <property type="protein sequence ID" value="MQN11818.1"/>
    <property type="molecule type" value="Genomic_DNA"/>
</dbReference>
<dbReference type="PROSITE" id="PS51257">
    <property type="entry name" value="PROKAR_LIPOPROTEIN"/>
    <property type="match status" value="1"/>
</dbReference>
<gene>
    <name evidence="1" type="ORF">F7D95_03050</name>
</gene>
<dbReference type="AlphaFoldDB" id="A0AA90UDB3"/>